<dbReference type="InterPro" id="IPR013342">
    <property type="entry name" value="Mandelate_racemase_C"/>
</dbReference>
<dbReference type="OrthoDB" id="193563at2"/>
<dbReference type="Pfam" id="PF02746">
    <property type="entry name" value="MR_MLE_N"/>
    <property type="match status" value="1"/>
</dbReference>
<dbReference type="GeneID" id="84614955"/>
<evidence type="ECO:0000256" key="1">
    <source>
        <dbReference type="ARBA" id="ARBA00009938"/>
    </source>
</evidence>
<keyword evidence="4 8" id="KW-0456">Lyase</keyword>
<evidence type="ECO:0000259" key="7">
    <source>
        <dbReference type="SMART" id="SM00922"/>
    </source>
</evidence>
<evidence type="ECO:0000256" key="6">
    <source>
        <dbReference type="PIRSR" id="PIRSR634598-3"/>
    </source>
</evidence>
<name>A0A0U5KWY6_9GAMM</name>
<evidence type="ECO:0000313" key="8">
    <source>
        <dbReference type="EMBL" id="CUU22286.1"/>
    </source>
</evidence>
<feature type="active site" description="Proton acceptor" evidence="5">
    <location>
        <position position="340"/>
    </location>
</feature>
<protein>
    <submittedName>
        <fullName evidence="8">Glucarate dehydratase-related protein</fullName>
        <ecNumber evidence="8">4.2.1.-</ecNumber>
    </submittedName>
</protein>
<dbReference type="RefSeq" id="WP_067426571.1">
    <property type="nucleotide sequence ID" value="NZ_CP073262.1"/>
</dbReference>
<sequence length="446" mass="49426">MSDTPVITDMQIIPVAGYDSMLLNIAGAHSSYFARVLVLLTDSAGHTGVGEAPASLILQRILRDAAPFIIGKKISQLNAMLTTLHEQDLAAKHPLQSERVDEHPWSLEKHNNALAVIETALLDLMGQFLDEPVAQLLGAGKVRDEIPVLGYLFYIADRHKSDLPYREGSSREHEWYQLRHQTALTPADVVRLAEAAHDRYGFKDFKLKGGVHAGEVEIETAQALKKRFPQARITVDPNASWQLDDAIRLCKGLDDVLAYVEDPCGAEQGYSGRETLAEFKRATGLRVATNMIANDWRQLNHALQLNAIDIPLADPHFWTLRSAATIAQLCNEWHLTMGCHSNNHFDISLAMLAHLGAASPGEITPFDTHWIWQDGQALTKEPLHIRDGKITLPDKPGLGVELDMSAVEAANRLYNSLSVKDRNDALVMQQLIPGWAFSGKQPTLMR</sequence>
<dbReference type="InterPro" id="IPR034593">
    <property type="entry name" value="DgoD-like"/>
</dbReference>
<comment type="similarity">
    <text evidence="1">Belongs to the mandelate racemase/muconate lactonizing enzyme family. GlucD subfamily.</text>
</comment>
<dbReference type="STRING" id="1619313.EM595_0049"/>
<proteinExistence type="inferred from homology"/>
<dbReference type="InterPro" id="IPR034598">
    <property type="entry name" value="GlucD-like"/>
</dbReference>
<keyword evidence="3 6" id="KW-0460">Magnesium</keyword>
<dbReference type="AlphaFoldDB" id="A0A0U5KWY6"/>
<dbReference type="PATRIC" id="fig|1619313.3.peg.47"/>
<evidence type="ECO:0000313" key="9">
    <source>
        <dbReference type="Proteomes" id="UP000059419"/>
    </source>
</evidence>
<dbReference type="SFLD" id="SFLDS00001">
    <property type="entry name" value="Enolase"/>
    <property type="match status" value="1"/>
</dbReference>
<evidence type="ECO:0000256" key="3">
    <source>
        <dbReference type="ARBA" id="ARBA00022842"/>
    </source>
</evidence>
<accession>A0A0U5KWY6</accession>
<dbReference type="SUPFAM" id="SSF51604">
    <property type="entry name" value="Enolase C-terminal domain-like"/>
    <property type="match status" value="1"/>
</dbReference>
<dbReference type="InterPro" id="IPR013341">
    <property type="entry name" value="Mandelate_racemase_N_dom"/>
</dbReference>
<dbReference type="SMART" id="SM00922">
    <property type="entry name" value="MR_MLE"/>
    <property type="match status" value="1"/>
</dbReference>
<dbReference type="EC" id="4.2.1.-" evidence="8"/>
<dbReference type="PANTHER" id="PTHR48080">
    <property type="entry name" value="D-GALACTONATE DEHYDRATASE-RELATED"/>
    <property type="match status" value="1"/>
</dbReference>
<feature type="binding site" evidence="6">
    <location>
        <position position="267"/>
    </location>
    <ligand>
        <name>Mg(2+)</name>
        <dbReference type="ChEBI" id="CHEBI:18420"/>
    </ligand>
</feature>
<feature type="domain" description="Mandelate racemase/muconate lactonizing enzyme C-terminal" evidence="7">
    <location>
        <begin position="186"/>
        <end position="286"/>
    </location>
</feature>
<dbReference type="Gene3D" id="3.20.20.120">
    <property type="entry name" value="Enolase-like C-terminal domain"/>
    <property type="match status" value="1"/>
</dbReference>
<reference evidence="9" key="1">
    <citation type="submission" date="2015-11" db="EMBL/GenBank/DDBJ databases">
        <authorList>
            <person name="Blom J."/>
        </authorList>
    </citation>
    <scope>NUCLEOTIDE SEQUENCE [LARGE SCALE GENOMIC DNA]</scope>
</reference>
<dbReference type="InterPro" id="IPR029017">
    <property type="entry name" value="Enolase-like_N"/>
</dbReference>
<dbReference type="CDD" id="cd03323">
    <property type="entry name" value="D-glucarate_dehydratase"/>
    <property type="match status" value="1"/>
</dbReference>
<dbReference type="Pfam" id="PF13378">
    <property type="entry name" value="MR_MLE_C"/>
    <property type="match status" value="1"/>
</dbReference>
<evidence type="ECO:0000256" key="5">
    <source>
        <dbReference type="PIRSR" id="PIRSR634598-1"/>
    </source>
</evidence>
<dbReference type="PANTHER" id="PTHR48080:SF1">
    <property type="entry name" value="GLUCARATE DEHYDRATASE-RELATED PROTEIN"/>
    <property type="match status" value="1"/>
</dbReference>
<dbReference type="InterPro" id="IPR036849">
    <property type="entry name" value="Enolase-like_C_sf"/>
</dbReference>
<dbReference type="Gene3D" id="3.30.390.10">
    <property type="entry name" value="Enolase-like, N-terminal domain"/>
    <property type="match status" value="1"/>
</dbReference>
<keyword evidence="2 6" id="KW-0479">Metal-binding</keyword>
<dbReference type="InterPro" id="IPR029065">
    <property type="entry name" value="Enolase_C-like"/>
</dbReference>
<organism evidence="8 9">
    <name type="scientific">Duffyella gerundensis</name>
    <dbReference type="NCBI Taxonomy" id="1619313"/>
    <lineage>
        <taxon>Bacteria</taxon>
        <taxon>Pseudomonadati</taxon>
        <taxon>Pseudomonadota</taxon>
        <taxon>Gammaproteobacteria</taxon>
        <taxon>Enterobacterales</taxon>
        <taxon>Erwiniaceae</taxon>
        <taxon>Duffyella</taxon>
    </lineage>
</organism>
<dbReference type="SFLD" id="SFLDG00055">
    <property type="entry name" value="glucarate_dehydratase"/>
    <property type="match status" value="1"/>
</dbReference>
<evidence type="ECO:0000256" key="4">
    <source>
        <dbReference type="ARBA" id="ARBA00023239"/>
    </source>
</evidence>
<feature type="binding site" evidence="6">
    <location>
        <position position="290"/>
    </location>
    <ligand>
        <name>Mg(2+)</name>
        <dbReference type="ChEBI" id="CHEBI:18420"/>
    </ligand>
</feature>
<feature type="binding site" evidence="6">
    <location>
        <position position="236"/>
    </location>
    <ligand>
        <name>Mg(2+)</name>
        <dbReference type="ChEBI" id="CHEBI:18420"/>
    </ligand>
</feature>
<dbReference type="EMBL" id="LN907827">
    <property type="protein sequence ID" value="CUU22286.1"/>
    <property type="molecule type" value="Genomic_DNA"/>
</dbReference>
<gene>
    <name evidence="8" type="primary">gudX</name>
    <name evidence="8" type="ORF">EM595_0049</name>
</gene>
<keyword evidence="9" id="KW-1185">Reference proteome</keyword>
<dbReference type="SUPFAM" id="SSF54826">
    <property type="entry name" value="Enolase N-terminal domain-like"/>
    <property type="match status" value="1"/>
</dbReference>
<feature type="active site" description="Proton acceptor" evidence="5">
    <location>
        <position position="208"/>
    </location>
</feature>
<dbReference type="GO" id="GO:0016829">
    <property type="term" value="F:lyase activity"/>
    <property type="evidence" value="ECO:0007669"/>
    <property type="project" value="UniProtKB-KW"/>
</dbReference>
<comment type="cofactor">
    <cofactor evidence="6">
        <name>Mg(2+)</name>
        <dbReference type="ChEBI" id="CHEBI:18420"/>
    </cofactor>
</comment>
<dbReference type="KEGG" id="ege:EM595_0049"/>
<evidence type="ECO:0000256" key="2">
    <source>
        <dbReference type="ARBA" id="ARBA00022723"/>
    </source>
</evidence>
<dbReference type="GO" id="GO:0046872">
    <property type="term" value="F:metal ion binding"/>
    <property type="evidence" value="ECO:0007669"/>
    <property type="project" value="UniProtKB-KW"/>
</dbReference>
<dbReference type="Proteomes" id="UP000059419">
    <property type="component" value="Chromosome 1"/>
</dbReference>